<feature type="transmembrane region" description="Helical" evidence="7">
    <location>
        <begin position="214"/>
        <end position="230"/>
    </location>
</feature>
<feature type="transmembrane region" description="Helical" evidence="7">
    <location>
        <begin position="448"/>
        <end position="470"/>
    </location>
</feature>
<feature type="transmembrane region" description="Helical" evidence="7">
    <location>
        <begin position="422"/>
        <end position="442"/>
    </location>
</feature>
<feature type="transmembrane region" description="Helical" evidence="7">
    <location>
        <begin position="118"/>
        <end position="137"/>
    </location>
</feature>
<comment type="caution">
    <text evidence="8">The sequence shown here is derived from an EMBL/GenBank/DDBJ whole genome shotgun (WGS) entry which is preliminary data.</text>
</comment>
<feature type="transmembrane region" description="Helical" evidence="7">
    <location>
        <begin position="86"/>
        <end position="112"/>
    </location>
</feature>
<evidence type="ECO:0000256" key="1">
    <source>
        <dbReference type="ARBA" id="ARBA00004651"/>
    </source>
</evidence>
<sequence length="493" mass="54336">MEPPKQTSNLRQKAVKGVLWSAIESWGKQAVSFGVFFLLARLLGPEAFGLVALSGIFLSFLQIFVDQGFSTAIVQRQDLEPEHLDTAFWTNLGVSILLTTISISCAGLVASFFKEPHLIPIIRCLSLNFVFGGLSGVQQSILQRELAFKILAVRSLVAVLVGGSVGIVLAFLGFGVWSIVGQSLANSIAQVITLWWVSSWRPRFKFSQKHFKELFTFGINIVGINVLNFVNQNSDNFLIGYFLGSVALGYYAVAYRILTVVTQLMISVIQKIAMPIFSRMQKEPEKMLKAFYKAVNLTSLGAFPIFIGISVLSPELILALFGKEWMPSIPVIQILALVGLLYAGFYYNGTVIMALGKPSWNLALNCIQAIANLTCFLIAVHWGIVAVAASYVVRGYIMSPVPILVIKKLIPLKISTYLRQYITPAVGSLIMVMCILSVKHFLAGVLHLYVLIFLCIVTGATTYIGIVLLIEPKLYQQINSILTTFSPKFSTKK</sequence>
<keyword evidence="3" id="KW-1003">Cell membrane</keyword>
<dbReference type="RefSeq" id="WP_190967784.1">
    <property type="nucleotide sequence ID" value="NZ_JACJTB010000011.1"/>
</dbReference>
<feature type="transmembrane region" description="Helical" evidence="7">
    <location>
        <begin position="290"/>
        <end position="312"/>
    </location>
</feature>
<proteinExistence type="inferred from homology"/>
<dbReference type="InterPro" id="IPR050833">
    <property type="entry name" value="Poly_Biosynth_Transport"/>
</dbReference>
<evidence type="ECO:0000256" key="5">
    <source>
        <dbReference type="ARBA" id="ARBA00022989"/>
    </source>
</evidence>
<keyword evidence="5 7" id="KW-1133">Transmembrane helix</keyword>
<accession>A0ABR8FU51</accession>
<protein>
    <submittedName>
        <fullName evidence="8">Lipopolysaccharide biosynthesis protein</fullName>
    </submittedName>
</protein>
<gene>
    <name evidence="8" type="ORF">H6G74_11465</name>
</gene>
<evidence type="ECO:0000313" key="8">
    <source>
        <dbReference type="EMBL" id="MBD2594945.1"/>
    </source>
</evidence>
<evidence type="ECO:0000256" key="3">
    <source>
        <dbReference type="ARBA" id="ARBA00022475"/>
    </source>
</evidence>
<keyword evidence="9" id="KW-1185">Reference proteome</keyword>
<dbReference type="PANTHER" id="PTHR30250">
    <property type="entry name" value="PST FAMILY PREDICTED COLANIC ACID TRANSPORTER"/>
    <property type="match status" value="1"/>
</dbReference>
<dbReference type="PANTHER" id="PTHR30250:SF10">
    <property type="entry name" value="LIPOPOLYSACCHARIDE BIOSYNTHESIS PROTEIN WZXC"/>
    <property type="match status" value="1"/>
</dbReference>
<evidence type="ECO:0000256" key="7">
    <source>
        <dbReference type="SAM" id="Phobius"/>
    </source>
</evidence>
<keyword evidence="4 7" id="KW-0812">Transmembrane</keyword>
<feature type="transmembrane region" description="Helical" evidence="7">
    <location>
        <begin position="183"/>
        <end position="202"/>
    </location>
</feature>
<organism evidence="8 9">
    <name type="scientific">Nostoc spongiaeforme FACHB-130</name>
    <dbReference type="NCBI Taxonomy" id="1357510"/>
    <lineage>
        <taxon>Bacteria</taxon>
        <taxon>Bacillati</taxon>
        <taxon>Cyanobacteriota</taxon>
        <taxon>Cyanophyceae</taxon>
        <taxon>Nostocales</taxon>
        <taxon>Nostocaceae</taxon>
        <taxon>Nostoc</taxon>
    </lineage>
</organism>
<comment type="subcellular location">
    <subcellularLocation>
        <location evidence="1">Cell membrane</location>
        <topology evidence="1">Multi-pass membrane protein</topology>
    </subcellularLocation>
</comment>
<dbReference type="CDD" id="cd13127">
    <property type="entry name" value="MATE_tuaB_like"/>
    <property type="match status" value="1"/>
</dbReference>
<keyword evidence="6 7" id="KW-0472">Membrane</keyword>
<comment type="similarity">
    <text evidence="2">Belongs to the polysaccharide synthase family.</text>
</comment>
<reference evidence="8 9" key="1">
    <citation type="journal article" date="2020" name="ISME J.">
        <title>Comparative genomics reveals insights into cyanobacterial evolution and habitat adaptation.</title>
        <authorList>
            <person name="Chen M.Y."/>
            <person name="Teng W.K."/>
            <person name="Zhao L."/>
            <person name="Hu C.X."/>
            <person name="Zhou Y.K."/>
            <person name="Han B.P."/>
            <person name="Song L.R."/>
            <person name="Shu W.S."/>
        </authorList>
    </citation>
    <scope>NUCLEOTIDE SEQUENCE [LARGE SCALE GENOMIC DNA]</scope>
    <source>
        <strain evidence="8 9">FACHB-130</strain>
    </source>
</reference>
<feature type="transmembrane region" description="Helical" evidence="7">
    <location>
        <begin position="332"/>
        <end position="355"/>
    </location>
</feature>
<feature type="transmembrane region" description="Helical" evidence="7">
    <location>
        <begin position="47"/>
        <end position="65"/>
    </location>
</feature>
<name>A0ABR8FU51_9NOSO</name>
<evidence type="ECO:0000313" key="9">
    <source>
        <dbReference type="Proteomes" id="UP000603457"/>
    </source>
</evidence>
<dbReference type="EMBL" id="JACJTB010000011">
    <property type="protein sequence ID" value="MBD2594945.1"/>
    <property type="molecule type" value="Genomic_DNA"/>
</dbReference>
<feature type="transmembrane region" description="Helical" evidence="7">
    <location>
        <begin position="362"/>
        <end position="385"/>
    </location>
</feature>
<evidence type="ECO:0000256" key="4">
    <source>
        <dbReference type="ARBA" id="ARBA00022692"/>
    </source>
</evidence>
<feature type="transmembrane region" description="Helical" evidence="7">
    <location>
        <begin position="250"/>
        <end position="269"/>
    </location>
</feature>
<dbReference type="Proteomes" id="UP000603457">
    <property type="component" value="Unassembled WGS sequence"/>
</dbReference>
<evidence type="ECO:0000256" key="6">
    <source>
        <dbReference type="ARBA" id="ARBA00023136"/>
    </source>
</evidence>
<dbReference type="Pfam" id="PF13440">
    <property type="entry name" value="Polysacc_synt_3"/>
    <property type="match status" value="1"/>
</dbReference>
<feature type="transmembrane region" description="Helical" evidence="7">
    <location>
        <begin position="157"/>
        <end position="177"/>
    </location>
</feature>
<evidence type="ECO:0000256" key="2">
    <source>
        <dbReference type="ARBA" id="ARBA00007430"/>
    </source>
</evidence>